<evidence type="ECO:0000313" key="1">
    <source>
        <dbReference type="EMBL" id="NML61850.1"/>
    </source>
</evidence>
<comment type="caution">
    <text evidence="1">The sequence shown here is derived from an EMBL/GenBank/DDBJ whole genome shotgun (WGS) entry which is preliminary data.</text>
</comment>
<name>A0A848HNW3_9BURK</name>
<protein>
    <submittedName>
        <fullName evidence="1">Uncharacterized protein</fullName>
    </submittedName>
</protein>
<dbReference type="AlphaFoldDB" id="A0A848HNW3"/>
<sequence>MIGHLTMVLIENVTLMKLHGAGDDAVQKPILPELWRAKVVMIRGDKMLFQGFERVGDQDDPDSRLEKQEWAVQVMAVQPAELARMSHHLP</sequence>
<gene>
    <name evidence="1" type="ORF">HHL21_12340</name>
</gene>
<accession>A0A848HNW3</accession>
<organism evidence="1 2">
    <name type="scientific">Massilia polaris</name>
    <dbReference type="NCBI Taxonomy" id="2728846"/>
    <lineage>
        <taxon>Bacteria</taxon>
        <taxon>Pseudomonadati</taxon>
        <taxon>Pseudomonadota</taxon>
        <taxon>Betaproteobacteria</taxon>
        <taxon>Burkholderiales</taxon>
        <taxon>Oxalobacteraceae</taxon>
        <taxon>Telluria group</taxon>
        <taxon>Massilia</taxon>
    </lineage>
</organism>
<dbReference type="EMBL" id="JABBGG010000006">
    <property type="protein sequence ID" value="NML61850.1"/>
    <property type="molecule type" value="Genomic_DNA"/>
</dbReference>
<keyword evidence="2" id="KW-1185">Reference proteome</keyword>
<reference evidence="1 2" key="1">
    <citation type="submission" date="2020-04" db="EMBL/GenBank/DDBJ databases">
        <title>Massilia sp. RP-1-19 isolated from soil.</title>
        <authorList>
            <person name="Dahal R.H."/>
        </authorList>
    </citation>
    <scope>NUCLEOTIDE SEQUENCE [LARGE SCALE GENOMIC DNA]</scope>
    <source>
        <strain evidence="1 2">RP-1-19</strain>
    </source>
</reference>
<proteinExistence type="predicted"/>
<dbReference type="Proteomes" id="UP000583752">
    <property type="component" value="Unassembled WGS sequence"/>
</dbReference>
<evidence type="ECO:0000313" key="2">
    <source>
        <dbReference type="Proteomes" id="UP000583752"/>
    </source>
</evidence>